<accession>A0AAD5XFG5</accession>
<feature type="region of interest" description="Disordered" evidence="5">
    <location>
        <begin position="1"/>
        <end position="68"/>
    </location>
</feature>
<name>A0AAD5XFG5_9FUNG</name>
<evidence type="ECO:0000256" key="3">
    <source>
        <dbReference type="ARBA" id="ARBA00022989"/>
    </source>
</evidence>
<proteinExistence type="predicted"/>
<evidence type="ECO:0000256" key="4">
    <source>
        <dbReference type="ARBA" id="ARBA00023136"/>
    </source>
</evidence>
<evidence type="ECO:0000256" key="2">
    <source>
        <dbReference type="ARBA" id="ARBA00022692"/>
    </source>
</evidence>
<keyword evidence="2 6" id="KW-0812">Transmembrane</keyword>
<keyword evidence="4 6" id="KW-0472">Membrane</keyword>
<keyword evidence="3 6" id="KW-1133">Transmembrane helix</keyword>
<feature type="compositionally biased region" description="Low complexity" evidence="5">
    <location>
        <begin position="1"/>
        <end position="38"/>
    </location>
</feature>
<dbReference type="EMBL" id="JADGJH010001558">
    <property type="protein sequence ID" value="KAJ3112292.1"/>
    <property type="molecule type" value="Genomic_DNA"/>
</dbReference>
<dbReference type="GO" id="GO:0016020">
    <property type="term" value="C:membrane"/>
    <property type="evidence" value="ECO:0007669"/>
    <property type="project" value="UniProtKB-SubCell"/>
</dbReference>
<evidence type="ECO:0000313" key="8">
    <source>
        <dbReference type="Proteomes" id="UP001211907"/>
    </source>
</evidence>
<reference evidence="7" key="1">
    <citation type="submission" date="2020-05" db="EMBL/GenBank/DDBJ databases">
        <title>Phylogenomic resolution of chytrid fungi.</title>
        <authorList>
            <person name="Stajich J.E."/>
            <person name="Amses K."/>
            <person name="Simmons R."/>
            <person name="Seto K."/>
            <person name="Myers J."/>
            <person name="Bonds A."/>
            <person name="Quandt C.A."/>
            <person name="Barry K."/>
            <person name="Liu P."/>
            <person name="Grigoriev I."/>
            <person name="Longcore J.E."/>
            <person name="James T.Y."/>
        </authorList>
    </citation>
    <scope>NUCLEOTIDE SEQUENCE</scope>
    <source>
        <strain evidence="7">JEL0513</strain>
    </source>
</reference>
<comment type="subcellular location">
    <subcellularLocation>
        <location evidence="1">Membrane</location>
        <topology evidence="1">Single-pass membrane protein</topology>
    </subcellularLocation>
</comment>
<dbReference type="GO" id="GO:0071944">
    <property type="term" value="C:cell periphery"/>
    <property type="evidence" value="ECO:0007669"/>
    <property type="project" value="UniProtKB-ARBA"/>
</dbReference>
<feature type="compositionally biased region" description="Basic and acidic residues" evidence="5">
    <location>
        <begin position="174"/>
        <end position="184"/>
    </location>
</feature>
<organism evidence="7 8">
    <name type="scientific">Physocladia obscura</name>
    <dbReference type="NCBI Taxonomy" id="109957"/>
    <lineage>
        <taxon>Eukaryota</taxon>
        <taxon>Fungi</taxon>
        <taxon>Fungi incertae sedis</taxon>
        <taxon>Chytridiomycota</taxon>
        <taxon>Chytridiomycota incertae sedis</taxon>
        <taxon>Chytridiomycetes</taxon>
        <taxon>Chytridiales</taxon>
        <taxon>Chytriomycetaceae</taxon>
        <taxon>Physocladia</taxon>
    </lineage>
</organism>
<evidence type="ECO:0000256" key="6">
    <source>
        <dbReference type="SAM" id="Phobius"/>
    </source>
</evidence>
<evidence type="ECO:0000256" key="5">
    <source>
        <dbReference type="SAM" id="MobiDB-lite"/>
    </source>
</evidence>
<feature type="transmembrane region" description="Helical" evidence="6">
    <location>
        <begin position="130"/>
        <end position="152"/>
    </location>
</feature>
<comment type="caution">
    <text evidence="7">The sequence shown here is derived from an EMBL/GenBank/DDBJ whole genome shotgun (WGS) entry which is preliminary data.</text>
</comment>
<dbReference type="PANTHER" id="PTHR15549">
    <property type="entry name" value="PAIRED IMMUNOGLOBULIN-LIKE TYPE 2 RECEPTOR"/>
    <property type="match status" value="1"/>
</dbReference>
<sequence>MPLRPTSKSTTTTSTTTLSKSTTTATTAGSSAQSGSATGIVAVSDSPSSTTSTGANSSPSASTSLSTTDGQLLVTSSADGELGTVTGTLTGSAVETVKTTHSVLPSSMEGISANATANGSSDSSSSGIPAGGWAGIVIVLVAVLASLGWYFARRLRNKGGHSAAKFKNRLSSRKVDSVELKEQQDPSQNSTGRFRNDEMYVTRNSPDEPLPDIPQDASGVSRDLSLSGLNRDLTVKDLQKPVPTFFEVYAAPVPQPQTAQFIPAPQQAPPATHFIPLPPPQQLPQFAPQNAQTLVGSVTPVSNAATVPVTPISPIAQIFPVSPVTPGVAGDISIDISKTTERHLGVRRSMSNGNAFEDVYSHPNNQTRNSYAGPLQTASDAAIQLPERRLSLQTPFSAVYASAPPPQRSAPDASQTAPIPLPFHPIVPASTSTSNLSLANPFADGISNPVAAAAAVFPQTRPVSFAEAYNTKPINREVFEQQPTVVAAAATTAIPLVSNPFEPVTAISVVQERRQSFADVYNKNDGTTNSVEDS</sequence>
<dbReference type="PANTHER" id="PTHR15549:SF30">
    <property type="entry name" value="MID2 DOMAIN-CONTAINING PROTEIN"/>
    <property type="match status" value="1"/>
</dbReference>
<dbReference type="AlphaFoldDB" id="A0AAD5XFG5"/>
<protein>
    <submittedName>
        <fullName evidence="7">Uncharacterized protein</fullName>
    </submittedName>
</protein>
<evidence type="ECO:0000313" key="7">
    <source>
        <dbReference type="EMBL" id="KAJ3112292.1"/>
    </source>
</evidence>
<feature type="non-terminal residue" evidence="7">
    <location>
        <position position="534"/>
    </location>
</feature>
<gene>
    <name evidence="7" type="ORF">HK100_002387</name>
</gene>
<feature type="compositionally biased region" description="Low complexity" evidence="5">
    <location>
        <begin position="46"/>
        <end position="68"/>
    </location>
</feature>
<dbReference type="Proteomes" id="UP001211907">
    <property type="component" value="Unassembled WGS sequence"/>
</dbReference>
<dbReference type="InterPro" id="IPR051694">
    <property type="entry name" value="Immunoregulatory_rcpt-like"/>
</dbReference>
<feature type="region of interest" description="Disordered" evidence="5">
    <location>
        <begin position="174"/>
        <end position="216"/>
    </location>
</feature>
<evidence type="ECO:0000256" key="1">
    <source>
        <dbReference type="ARBA" id="ARBA00004167"/>
    </source>
</evidence>
<keyword evidence="8" id="KW-1185">Reference proteome</keyword>